<proteinExistence type="predicted"/>
<dbReference type="InterPro" id="IPR013560">
    <property type="entry name" value="DUF1722"/>
</dbReference>
<organism evidence="2 3">
    <name type="scientific">Salinicoccus siamensis</name>
    <dbReference type="NCBI Taxonomy" id="381830"/>
    <lineage>
        <taxon>Bacteria</taxon>
        <taxon>Bacillati</taxon>
        <taxon>Bacillota</taxon>
        <taxon>Bacilli</taxon>
        <taxon>Bacillales</taxon>
        <taxon>Staphylococcaceae</taxon>
        <taxon>Salinicoccus</taxon>
    </lineage>
</organism>
<protein>
    <submittedName>
        <fullName evidence="2">YbgA family protein</fullName>
    </submittedName>
</protein>
<feature type="domain" description="DUF1722" evidence="1">
    <location>
        <begin position="15"/>
        <end position="125"/>
    </location>
</feature>
<dbReference type="EMBL" id="JBHMAH010000010">
    <property type="protein sequence ID" value="MFB9860389.1"/>
    <property type="molecule type" value="Genomic_DNA"/>
</dbReference>
<comment type="caution">
    <text evidence="2">The sequence shown here is derived from an EMBL/GenBank/DDBJ whole genome shotgun (WGS) entry which is preliminary data.</text>
</comment>
<sequence>MKERRETERLWAREKYRVMYHSQQHYDRLREALKRDAGIAEVKGLIEDAIAIPPTKGSMMNAFDHIWGYFTKGCTNAERDRYANMKQEFKAGNLPKEEMLDHLKSLAVLHQQKYLLDSTLLFPAPN</sequence>
<dbReference type="Proteomes" id="UP001589740">
    <property type="component" value="Unassembled WGS sequence"/>
</dbReference>
<keyword evidence="3" id="KW-1185">Reference proteome</keyword>
<name>A0ABV5Z4I1_9STAP</name>
<dbReference type="Pfam" id="PF08349">
    <property type="entry name" value="DUF1722"/>
    <property type="match status" value="1"/>
</dbReference>
<dbReference type="RefSeq" id="WP_380569972.1">
    <property type="nucleotide sequence ID" value="NZ_JBHMAH010000010.1"/>
</dbReference>
<accession>A0ABV5Z4I1</accession>
<reference evidence="2 3" key="1">
    <citation type="submission" date="2024-09" db="EMBL/GenBank/DDBJ databases">
        <authorList>
            <person name="Sun Q."/>
            <person name="Mori K."/>
        </authorList>
    </citation>
    <scope>NUCLEOTIDE SEQUENCE [LARGE SCALE GENOMIC DNA]</scope>
    <source>
        <strain evidence="2 3">JCM 12822</strain>
    </source>
</reference>
<evidence type="ECO:0000313" key="2">
    <source>
        <dbReference type="EMBL" id="MFB9860389.1"/>
    </source>
</evidence>
<evidence type="ECO:0000313" key="3">
    <source>
        <dbReference type="Proteomes" id="UP001589740"/>
    </source>
</evidence>
<evidence type="ECO:0000259" key="1">
    <source>
        <dbReference type="Pfam" id="PF08349"/>
    </source>
</evidence>
<gene>
    <name evidence="2" type="ORF">ACFFLE_04610</name>
</gene>